<dbReference type="PRINTS" id="PR00992">
    <property type="entry name" value="ALARACEMASE"/>
</dbReference>
<dbReference type="Proteomes" id="UP000256869">
    <property type="component" value="Unassembled WGS sequence"/>
</dbReference>
<dbReference type="EMBL" id="QRDY01000037">
    <property type="protein sequence ID" value="RED51846.1"/>
    <property type="molecule type" value="Genomic_DNA"/>
</dbReference>
<dbReference type="PANTHER" id="PTHR30511:SF0">
    <property type="entry name" value="ALANINE RACEMASE, CATABOLIC-RELATED"/>
    <property type="match status" value="1"/>
</dbReference>
<dbReference type="InterPro" id="IPR020622">
    <property type="entry name" value="Ala_racemase_pyridoxalP-BS"/>
</dbReference>
<dbReference type="SMART" id="SM01005">
    <property type="entry name" value="Ala_racemase_C"/>
    <property type="match status" value="1"/>
</dbReference>
<dbReference type="SUPFAM" id="SSF51419">
    <property type="entry name" value="PLP-binding barrel"/>
    <property type="match status" value="1"/>
</dbReference>
<dbReference type="InterPro" id="IPR000821">
    <property type="entry name" value="Ala_racemase"/>
</dbReference>
<comment type="function">
    <text evidence="5">Catalyzes the interconversion of L-alanine and D-alanine. May also act on other amino acids.</text>
</comment>
<dbReference type="GO" id="GO:0030632">
    <property type="term" value="P:D-alanine biosynthetic process"/>
    <property type="evidence" value="ECO:0007669"/>
    <property type="project" value="UniProtKB-UniRule"/>
</dbReference>
<feature type="active site" description="Proton acceptor; specific for D-alanine" evidence="5">
    <location>
        <position position="39"/>
    </location>
</feature>
<dbReference type="InterPro" id="IPR029066">
    <property type="entry name" value="PLP-binding_barrel"/>
</dbReference>
<dbReference type="InterPro" id="IPR011079">
    <property type="entry name" value="Ala_racemase_C"/>
</dbReference>
<name>A0A3D9HSL2_9BACL</name>
<reference evidence="9 10" key="1">
    <citation type="submission" date="2018-07" db="EMBL/GenBank/DDBJ databases">
        <title>Genomic Encyclopedia of Type Strains, Phase III (KMG-III): the genomes of soil and plant-associated and newly described type strains.</title>
        <authorList>
            <person name="Whitman W."/>
        </authorList>
    </citation>
    <scope>NUCLEOTIDE SEQUENCE [LARGE SCALE GENOMIC DNA]</scope>
    <source>
        <strain evidence="9 10">CECT 8236</strain>
    </source>
</reference>
<dbReference type="AlphaFoldDB" id="A0A3D9HSL2"/>
<dbReference type="SUPFAM" id="SSF50621">
    <property type="entry name" value="Alanine racemase C-terminal domain-like"/>
    <property type="match status" value="1"/>
</dbReference>
<dbReference type="EC" id="5.1.1.1" evidence="5"/>
<dbReference type="CDD" id="cd00430">
    <property type="entry name" value="PLPDE_III_AR"/>
    <property type="match status" value="1"/>
</dbReference>
<feature type="binding site" evidence="5 7">
    <location>
        <position position="136"/>
    </location>
    <ligand>
        <name>substrate</name>
    </ligand>
</feature>
<dbReference type="GO" id="GO:0008784">
    <property type="term" value="F:alanine racemase activity"/>
    <property type="evidence" value="ECO:0007669"/>
    <property type="project" value="UniProtKB-UniRule"/>
</dbReference>
<organism evidence="9 10">
    <name type="scientific">Cohnella lupini</name>
    <dbReference type="NCBI Taxonomy" id="1294267"/>
    <lineage>
        <taxon>Bacteria</taxon>
        <taxon>Bacillati</taxon>
        <taxon>Bacillota</taxon>
        <taxon>Bacilli</taxon>
        <taxon>Bacillales</taxon>
        <taxon>Paenibacillaceae</taxon>
        <taxon>Cohnella</taxon>
    </lineage>
</organism>
<dbReference type="GO" id="GO:0009252">
    <property type="term" value="P:peptidoglycan biosynthetic process"/>
    <property type="evidence" value="ECO:0007669"/>
    <property type="project" value="TreeGrafter"/>
</dbReference>
<feature type="domain" description="Alanine racemase C-terminal" evidence="8">
    <location>
        <begin position="246"/>
        <end position="379"/>
    </location>
</feature>
<dbReference type="PROSITE" id="PS00395">
    <property type="entry name" value="ALANINE_RACEMASE"/>
    <property type="match status" value="1"/>
</dbReference>
<evidence type="ECO:0000256" key="6">
    <source>
        <dbReference type="PIRSR" id="PIRSR600821-50"/>
    </source>
</evidence>
<evidence type="ECO:0000256" key="2">
    <source>
        <dbReference type="ARBA" id="ARBA00001933"/>
    </source>
</evidence>
<feature type="active site" description="Proton acceptor; specific for L-alanine" evidence="5">
    <location>
        <position position="267"/>
    </location>
</feature>
<feature type="binding site" evidence="5 7">
    <location>
        <position position="315"/>
    </location>
    <ligand>
        <name>substrate</name>
    </ligand>
</feature>
<dbReference type="NCBIfam" id="TIGR00492">
    <property type="entry name" value="alr"/>
    <property type="match status" value="1"/>
</dbReference>
<comment type="catalytic activity">
    <reaction evidence="1 5">
        <text>L-alanine = D-alanine</text>
        <dbReference type="Rhea" id="RHEA:20249"/>
        <dbReference type="ChEBI" id="CHEBI:57416"/>
        <dbReference type="ChEBI" id="CHEBI:57972"/>
        <dbReference type="EC" id="5.1.1.1"/>
    </reaction>
</comment>
<evidence type="ECO:0000256" key="4">
    <source>
        <dbReference type="ARBA" id="ARBA00023235"/>
    </source>
</evidence>
<dbReference type="InterPro" id="IPR001608">
    <property type="entry name" value="Ala_racemase_N"/>
</dbReference>
<dbReference type="Gene3D" id="2.40.37.10">
    <property type="entry name" value="Lyase, Ornithine Decarboxylase, Chain A, domain 1"/>
    <property type="match status" value="1"/>
</dbReference>
<dbReference type="GO" id="GO:0005829">
    <property type="term" value="C:cytosol"/>
    <property type="evidence" value="ECO:0007669"/>
    <property type="project" value="TreeGrafter"/>
</dbReference>
<comment type="cofactor">
    <cofactor evidence="2 5 6">
        <name>pyridoxal 5'-phosphate</name>
        <dbReference type="ChEBI" id="CHEBI:597326"/>
    </cofactor>
</comment>
<keyword evidence="3 5" id="KW-0663">Pyridoxal phosphate</keyword>
<dbReference type="Pfam" id="PF01168">
    <property type="entry name" value="Ala_racemase_N"/>
    <property type="match status" value="1"/>
</dbReference>
<dbReference type="FunFam" id="2.40.37.10:FF:000006">
    <property type="entry name" value="Alanine racemase"/>
    <property type="match status" value="1"/>
</dbReference>
<comment type="pathway">
    <text evidence="5">Amino-acid biosynthesis; D-alanine biosynthesis; D-alanine from L-alanine: step 1/1.</text>
</comment>
<dbReference type="UniPathway" id="UPA00042">
    <property type="reaction ID" value="UER00497"/>
</dbReference>
<keyword evidence="4 5" id="KW-0413">Isomerase</keyword>
<evidence type="ECO:0000259" key="8">
    <source>
        <dbReference type="SMART" id="SM01005"/>
    </source>
</evidence>
<feature type="modified residue" description="N6-(pyridoxal phosphate)lysine" evidence="5 6">
    <location>
        <position position="39"/>
    </location>
</feature>
<dbReference type="PANTHER" id="PTHR30511">
    <property type="entry name" value="ALANINE RACEMASE"/>
    <property type="match status" value="1"/>
</dbReference>
<protein>
    <recommendedName>
        <fullName evidence="5">Alanine racemase</fullName>
        <ecNumber evidence="5">5.1.1.1</ecNumber>
    </recommendedName>
</protein>
<evidence type="ECO:0000256" key="3">
    <source>
        <dbReference type="ARBA" id="ARBA00022898"/>
    </source>
</evidence>
<dbReference type="FunFam" id="3.20.20.10:FF:000002">
    <property type="entry name" value="Alanine racemase"/>
    <property type="match status" value="1"/>
</dbReference>
<proteinExistence type="inferred from homology"/>
<comment type="similarity">
    <text evidence="5">Belongs to the alanine racemase family.</text>
</comment>
<dbReference type="Gene3D" id="3.20.20.10">
    <property type="entry name" value="Alanine racemase"/>
    <property type="match status" value="1"/>
</dbReference>
<evidence type="ECO:0000256" key="5">
    <source>
        <dbReference type="HAMAP-Rule" id="MF_01201"/>
    </source>
</evidence>
<dbReference type="HAMAP" id="MF_01201">
    <property type="entry name" value="Ala_racemase"/>
    <property type="match status" value="1"/>
</dbReference>
<evidence type="ECO:0000313" key="10">
    <source>
        <dbReference type="Proteomes" id="UP000256869"/>
    </source>
</evidence>
<sequence length="393" mass="42680">MDCYYRPTVAEISLDALDHNIGAFRKHLATGTKLLASVKANAYGHGAVEIARRAVAAGADYLGVAFLDEALQLRSSGVDAPILVLGYTPPEGYPIAKQQGITVTLFREEMLDEIAKLSVDGRKLKAHVKIDSGMGRLGLLPGKDAELFLERAFKLPQLEIEGLYTHYARADERDKGYTLLQAERFAGVVDYVRRCGMEIPIIHSGNSAAGIDSPNYVGNMLRLGISMYGLYPSVEVNARKVMLEPVLTLKTSVVHVKTLAAGEGISYGTRYFTQEEETIGTLPIGYADGFSRMLSGQAEALVRGKRVPVLGTICMDQCMIRLNDAQAAGEAEIEPGEEVILIGRQGAEWLSVEEVADKLGTINYELTCMLAARVPRVYRSNGEVVSVVNPLLG</sequence>
<dbReference type="OrthoDB" id="9813814at2"/>
<dbReference type="Pfam" id="PF00842">
    <property type="entry name" value="Ala_racemase_C"/>
    <property type="match status" value="1"/>
</dbReference>
<comment type="caution">
    <text evidence="9">The sequence shown here is derived from an EMBL/GenBank/DDBJ whole genome shotgun (WGS) entry which is preliminary data.</text>
</comment>
<dbReference type="RefSeq" id="WP_115995843.1">
    <property type="nucleotide sequence ID" value="NZ_QRDY01000037.1"/>
</dbReference>
<accession>A0A3D9HSL2</accession>
<evidence type="ECO:0000256" key="7">
    <source>
        <dbReference type="PIRSR" id="PIRSR600821-52"/>
    </source>
</evidence>
<gene>
    <name evidence="9" type="ORF">DFP95_13720</name>
</gene>
<dbReference type="GO" id="GO:0030170">
    <property type="term" value="F:pyridoxal phosphate binding"/>
    <property type="evidence" value="ECO:0007669"/>
    <property type="project" value="UniProtKB-UniRule"/>
</dbReference>
<evidence type="ECO:0000256" key="1">
    <source>
        <dbReference type="ARBA" id="ARBA00000316"/>
    </source>
</evidence>
<keyword evidence="10" id="KW-1185">Reference proteome</keyword>
<dbReference type="InterPro" id="IPR009006">
    <property type="entry name" value="Ala_racemase/Decarboxylase_C"/>
</dbReference>
<evidence type="ECO:0000313" key="9">
    <source>
        <dbReference type="EMBL" id="RED51846.1"/>
    </source>
</evidence>